<evidence type="ECO:0000313" key="2">
    <source>
        <dbReference type="EMBL" id="KAK3861436.1"/>
    </source>
</evidence>
<keyword evidence="3" id="KW-1185">Reference proteome</keyword>
<dbReference type="Pfam" id="PF13843">
    <property type="entry name" value="DDE_Tnp_1_7"/>
    <property type="match status" value="1"/>
</dbReference>
<dbReference type="PANTHER" id="PTHR47055">
    <property type="entry name" value="DDE_TNP_1_7 DOMAIN-CONTAINING PROTEIN"/>
    <property type="match status" value="1"/>
</dbReference>
<dbReference type="InterPro" id="IPR052638">
    <property type="entry name" value="PiggyBac_TE-derived"/>
</dbReference>
<evidence type="ECO:0000313" key="3">
    <source>
        <dbReference type="Proteomes" id="UP001286313"/>
    </source>
</evidence>
<evidence type="ECO:0000259" key="1">
    <source>
        <dbReference type="Pfam" id="PF13843"/>
    </source>
</evidence>
<comment type="caution">
    <text evidence="2">The sequence shown here is derived from an EMBL/GenBank/DDBJ whole genome shotgun (WGS) entry which is preliminary data.</text>
</comment>
<dbReference type="InterPro" id="IPR029526">
    <property type="entry name" value="PGBD"/>
</dbReference>
<accession>A0AAE1EU32</accession>
<dbReference type="GO" id="GO:0043565">
    <property type="term" value="F:sequence-specific DNA binding"/>
    <property type="evidence" value="ECO:0007669"/>
    <property type="project" value="TreeGrafter"/>
</dbReference>
<protein>
    <recommendedName>
        <fullName evidence="1">PiggyBac transposable element-derived protein domain-containing protein</fullName>
    </recommendedName>
</protein>
<organism evidence="2 3">
    <name type="scientific">Petrolisthes cinctipes</name>
    <name type="common">Flat porcelain crab</name>
    <dbReference type="NCBI Taxonomy" id="88211"/>
    <lineage>
        <taxon>Eukaryota</taxon>
        <taxon>Metazoa</taxon>
        <taxon>Ecdysozoa</taxon>
        <taxon>Arthropoda</taxon>
        <taxon>Crustacea</taxon>
        <taxon>Multicrustacea</taxon>
        <taxon>Malacostraca</taxon>
        <taxon>Eumalacostraca</taxon>
        <taxon>Eucarida</taxon>
        <taxon>Decapoda</taxon>
        <taxon>Pleocyemata</taxon>
        <taxon>Anomura</taxon>
        <taxon>Galatheoidea</taxon>
        <taxon>Porcellanidae</taxon>
        <taxon>Petrolisthes</taxon>
    </lineage>
</organism>
<gene>
    <name evidence="2" type="ORF">Pcinc_032606</name>
</gene>
<feature type="domain" description="PiggyBac transposable element-derived protein" evidence="1">
    <location>
        <begin position="3"/>
        <end position="258"/>
    </location>
</feature>
<proteinExistence type="predicted"/>
<dbReference type="Proteomes" id="UP001286313">
    <property type="component" value="Unassembled WGS sequence"/>
</dbReference>
<sequence length="329" mass="37581">MTDDKFYKVRPLIQHLNQVNKPKYSQEFYSIDEVMIPYYGRHSSKQFIKGKPIRFGFKVWAACTADGFLLHAEPYCGSYTNISDTGLGQGPNVVMELVKRINLEAGQHVVFDNLFTSVPLLEKLGDQGIGATGTLREDRLSGAPVMAKKVMEKKTRGYMEEAFTGCISVVKWKDNKAVAVGSNKERKTPVNKTKRWCKTKKKHVEIDMPHSVKVYNQNMGGVDIFDQQVSAYRIRMRSKKWWWPIFAWSVNAQVINAWQLYRKLGNNISLLDFIRHFAIAIMKGFGTSRVTPGPKKFPAGLAKDTVRYNGKQHWTMKGDQPNSRCRQCS</sequence>
<dbReference type="PANTHER" id="PTHR47055:SF3">
    <property type="entry name" value="PHORBOL-ESTER_DAG-TYPE DOMAIN-CONTAINING PROTEIN"/>
    <property type="match status" value="1"/>
</dbReference>
<name>A0AAE1EU32_PETCI</name>
<dbReference type="AlphaFoldDB" id="A0AAE1EU32"/>
<reference evidence="2" key="1">
    <citation type="submission" date="2023-10" db="EMBL/GenBank/DDBJ databases">
        <title>Genome assemblies of two species of porcelain crab, Petrolisthes cinctipes and Petrolisthes manimaculis (Anomura: Porcellanidae).</title>
        <authorList>
            <person name="Angst P."/>
        </authorList>
    </citation>
    <scope>NUCLEOTIDE SEQUENCE</scope>
    <source>
        <strain evidence="2">PB745_01</strain>
        <tissue evidence="2">Gill</tissue>
    </source>
</reference>
<dbReference type="EMBL" id="JAWQEG010004489">
    <property type="protein sequence ID" value="KAK3861436.1"/>
    <property type="molecule type" value="Genomic_DNA"/>
</dbReference>